<sequence length="327" mass="33882">MTRNQRVARRSLIGKGELLALTGALSYATVNALQRSVAKGIDPYVGSLIRQIPLFLMATIFILAVRPTSLRPRSDKYLGLPLLRLLFVAGVGSFCIGNILLFAGLNWVGLAVAVAASQGGLVLGGAAISTFVMKEPPVGWQRVGIAVVACGIALTAAPAISSINQGALAILGFVVSFSAGVFFTISNAASRSVQKKGGTFLVALAITNIGGVCALALAVLIRAHGNFANLWPGITSHQVTVLLGAGCVNALAIASVTLAVKFTNVANVSMILSLVLVFGLFTARLVFGESIQPTFLMGASAVLGGVLLGQLGPKYLNKNLNIDREKL</sequence>
<organism evidence="7">
    <name type="scientific">freshwater metagenome</name>
    <dbReference type="NCBI Taxonomy" id="449393"/>
    <lineage>
        <taxon>unclassified sequences</taxon>
        <taxon>metagenomes</taxon>
        <taxon>ecological metagenomes</taxon>
    </lineage>
</organism>
<evidence type="ECO:0000256" key="2">
    <source>
        <dbReference type="ARBA" id="ARBA00022692"/>
    </source>
</evidence>
<evidence type="ECO:0000313" key="10">
    <source>
        <dbReference type="EMBL" id="CAB4912981.1"/>
    </source>
</evidence>
<dbReference type="InterPro" id="IPR050638">
    <property type="entry name" value="AA-Vitamin_Transporters"/>
</dbReference>
<feature type="domain" description="EamA" evidence="6">
    <location>
        <begin position="15"/>
        <end position="155"/>
    </location>
</feature>
<feature type="transmembrane region" description="Helical" evidence="5">
    <location>
        <begin position="267"/>
        <end position="287"/>
    </location>
</feature>
<evidence type="ECO:0000313" key="8">
    <source>
        <dbReference type="EMBL" id="CAB4744905.1"/>
    </source>
</evidence>
<dbReference type="GO" id="GO:0016020">
    <property type="term" value="C:membrane"/>
    <property type="evidence" value="ECO:0007669"/>
    <property type="project" value="UniProtKB-SubCell"/>
</dbReference>
<evidence type="ECO:0000313" key="11">
    <source>
        <dbReference type="EMBL" id="CAB5054483.1"/>
    </source>
</evidence>
<dbReference type="InterPro" id="IPR037185">
    <property type="entry name" value="EmrE-like"/>
</dbReference>
<feature type="transmembrane region" description="Helical" evidence="5">
    <location>
        <begin position="241"/>
        <end position="260"/>
    </location>
</feature>
<keyword evidence="2 5" id="KW-0812">Transmembrane</keyword>
<feature type="transmembrane region" description="Helical" evidence="5">
    <location>
        <begin position="143"/>
        <end position="161"/>
    </location>
</feature>
<feature type="transmembrane region" description="Helical" evidence="5">
    <location>
        <begin position="48"/>
        <end position="65"/>
    </location>
</feature>
<feature type="transmembrane region" description="Helical" evidence="5">
    <location>
        <begin position="107"/>
        <end position="131"/>
    </location>
</feature>
<dbReference type="EMBL" id="CAEZWT010000003">
    <property type="protein sequence ID" value="CAB4657472.1"/>
    <property type="molecule type" value="Genomic_DNA"/>
</dbReference>
<protein>
    <submittedName>
        <fullName evidence="7">Unannotated protein</fullName>
    </submittedName>
</protein>
<dbReference type="EMBL" id="CAFBMV010000001">
    <property type="protein sequence ID" value="CAB4912981.1"/>
    <property type="molecule type" value="Genomic_DNA"/>
</dbReference>
<name>A0A6J6L726_9ZZZZ</name>
<feature type="transmembrane region" description="Helical" evidence="5">
    <location>
        <begin position="200"/>
        <end position="221"/>
    </location>
</feature>
<evidence type="ECO:0000256" key="4">
    <source>
        <dbReference type="ARBA" id="ARBA00023136"/>
    </source>
</evidence>
<evidence type="ECO:0000313" key="7">
    <source>
        <dbReference type="EMBL" id="CAB4657472.1"/>
    </source>
</evidence>
<evidence type="ECO:0000259" key="6">
    <source>
        <dbReference type="Pfam" id="PF00892"/>
    </source>
</evidence>
<dbReference type="Pfam" id="PF00892">
    <property type="entry name" value="EamA"/>
    <property type="match status" value="1"/>
</dbReference>
<evidence type="ECO:0000313" key="9">
    <source>
        <dbReference type="EMBL" id="CAB4857989.1"/>
    </source>
</evidence>
<dbReference type="SUPFAM" id="SSF103481">
    <property type="entry name" value="Multidrug resistance efflux transporter EmrE"/>
    <property type="match status" value="2"/>
</dbReference>
<feature type="transmembrane region" description="Helical" evidence="5">
    <location>
        <begin position="77"/>
        <end position="101"/>
    </location>
</feature>
<keyword evidence="3 5" id="KW-1133">Transmembrane helix</keyword>
<gene>
    <name evidence="7" type="ORF">UFOPK2289_00220</name>
    <name evidence="8" type="ORF">UFOPK2822_00440</name>
    <name evidence="9" type="ORF">UFOPK3346_00302</name>
    <name evidence="10" type="ORF">UFOPK3670_00168</name>
    <name evidence="11" type="ORF">UFOPK4308_00329</name>
</gene>
<proteinExistence type="predicted"/>
<evidence type="ECO:0000256" key="5">
    <source>
        <dbReference type="SAM" id="Phobius"/>
    </source>
</evidence>
<feature type="transmembrane region" description="Helical" evidence="5">
    <location>
        <begin position="167"/>
        <end position="188"/>
    </location>
</feature>
<reference evidence="7" key="1">
    <citation type="submission" date="2020-05" db="EMBL/GenBank/DDBJ databases">
        <authorList>
            <person name="Chiriac C."/>
            <person name="Salcher M."/>
            <person name="Ghai R."/>
            <person name="Kavagutti S V."/>
        </authorList>
    </citation>
    <scope>NUCLEOTIDE SEQUENCE</scope>
</reference>
<evidence type="ECO:0000256" key="3">
    <source>
        <dbReference type="ARBA" id="ARBA00022989"/>
    </source>
</evidence>
<dbReference type="InterPro" id="IPR000620">
    <property type="entry name" value="EamA_dom"/>
</dbReference>
<dbReference type="PANTHER" id="PTHR32322">
    <property type="entry name" value="INNER MEMBRANE TRANSPORTER"/>
    <property type="match status" value="1"/>
</dbReference>
<comment type="subcellular location">
    <subcellularLocation>
        <location evidence="1">Membrane</location>
        <topology evidence="1">Multi-pass membrane protein</topology>
    </subcellularLocation>
</comment>
<dbReference type="EMBL" id="CAEZZC010000004">
    <property type="protein sequence ID" value="CAB4744905.1"/>
    <property type="molecule type" value="Genomic_DNA"/>
</dbReference>
<dbReference type="EMBL" id="CAFBLE010000002">
    <property type="protein sequence ID" value="CAB4857989.1"/>
    <property type="molecule type" value="Genomic_DNA"/>
</dbReference>
<dbReference type="PANTHER" id="PTHR32322:SF2">
    <property type="entry name" value="EAMA DOMAIN-CONTAINING PROTEIN"/>
    <property type="match status" value="1"/>
</dbReference>
<dbReference type="EMBL" id="CAFBQL010000002">
    <property type="protein sequence ID" value="CAB5054483.1"/>
    <property type="molecule type" value="Genomic_DNA"/>
</dbReference>
<keyword evidence="4 5" id="KW-0472">Membrane</keyword>
<evidence type="ECO:0000256" key="1">
    <source>
        <dbReference type="ARBA" id="ARBA00004141"/>
    </source>
</evidence>
<accession>A0A6J6L726</accession>
<dbReference type="AlphaFoldDB" id="A0A6J6L726"/>
<feature type="transmembrane region" description="Helical" evidence="5">
    <location>
        <begin position="293"/>
        <end position="311"/>
    </location>
</feature>